<accession>A0ABY9P5X6</accession>
<reference evidence="1 2" key="1">
    <citation type="submission" date="2023-08" db="EMBL/GenBank/DDBJ databases">
        <title>The whole genome sequence of Lysobacter yananisis.</title>
        <authorList>
            <person name="Sun H."/>
        </authorList>
    </citation>
    <scope>NUCLEOTIDE SEQUENCE [LARGE SCALE GENOMIC DNA]</scope>
    <source>
        <strain evidence="1 2">SNNU513</strain>
    </source>
</reference>
<sequence length="187" mass="21033">MPIEHLKDDDLSPTESGDPDFDSLNRFNHLLSKHDERGLALSLAAFAEDTLGRLLLTYLIDCKQSKDLVEGFNAPLGTLATRMKAAYSIGLLTKEQYEDLEIARKVRNLFAHDWEGVSLERSDIKAMIGQLHGYTFDGAPISGDARQRLQHSIAIVLTELRVQIAQHRKHHRRAPFAGFRLTTTKPS</sequence>
<proteinExistence type="predicted"/>
<dbReference type="InterPro" id="IPR038026">
    <property type="entry name" value="MtlR-like_sf"/>
</dbReference>
<dbReference type="Proteomes" id="UP001229313">
    <property type="component" value="Chromosome"/>
</dbReference>
<evidence type="ECO:0000313" key="2">
    <source>
        <dbReference type="Proteomes" id="UP001229313"/>
    </source>
</evidence>
<evidence type="ECO:0008006" key="3">
    <source>
        <dbReference type="Google" id="ProtNLM"/>
    </source>
</evidence>
<dbReference type="InterPro" id="IPR007761">
    <property type="entry name" value="MtlR-like"/>
</dbReference>
<name>A0ABY9P5X6_9GAMM</name>
<dbReference type="Gene3D" id="1.20.120.330">
    <property type="entry name" value="Nucleotidyltransferases domain 2"/>
    <property type="match status" value="1"/>
</dbReference>
<keyword evidence="2" id="KW-1185">Reference proteome</keyword>
<gene>
    <name evidence="1" type="ORF">RDV84_20125</name>
</gene>
<organism evidence="1 2">
    <name type="scientific">Lysobacter yananisis</name>
    <dbReference type="NCBI Taxonomy" id="1003114"/>
    <lineage>
        <taxon>Bacteria</taxon>
        <taxon>Pseudomonadati</taxon>
        <taxon>Pseudomonadota</taxon>
        <taxon>Gammaproteobacteria</taxon>
        <taxon>Lysobacterales</taxon>
        <taxon>Lysobacteraceae</taxon>
        <taxon>Lysobacter</taxon>
    </lineage>
</organism>
<dbReference type="PANTHER" id="PTHR37941">
    <property type="entry name" value="FUMARASE E-RELATED"/>
    <property type="match status" value="1"/>
</dbReference>
<protein>
    <recommendedName>
        <fullName evidence="3">Transcriptional regulator</fullName>
    </recommendedName>
</protein>
<dbReference type="EMBL" id="CP133568">
    <property type="protein sequence ID" value="WMT02250.1"/>
    <property type="molecule type" value="Genomic_DNA"/>
</dbReference>
<evidence type="ECO:0000313" key="1">
    <source>
        <dbReference type="EMBL" id="WMT02250.1"/>
    </source>
</evidence>
<dbReference type="SUPFAM" id="SSF158668">
    <property type="entry name" value="MtlR-like"/>
    <property type="match status" value="1"/>
</dbReference>
<dbReference type="Pfam" id="PF05068">
    <property type="entry name" value="MtlR"/>
    <property type="match status" value="1"/>
</dbReference>
<dbReference type="PANTHER" id="PTHR37941:SF1">
    <property type="entry name" value="FUMARASE E-RELATED"/>
    <property type="match status" value="1"/>
</dbReference>
<dbReference type="RefSeq" id="WP_309151380.1">
    <property type="nucleotide sequence ID" value="NZ_CP133568.1"/>
</dbReference>